<proteinExistence type="predicted"/>
<dbReference type="InterPro" id="IPR036661">
    <property type="entry name" value="Luciferase-like_sf"/>
</dbReference>
<evidence type="ECO:0000259" key="5">
    <source>
        <dbReference type="Pfam" id="PF00296"/>
    </source>
</evidence>
<dbReference type="SUPFAM" id="SSF51679">
    <property type="entry name" value="Bacterial luciferase-like"/>
    <property type="match status" value="1"/>
</dbReference>
<dbReference type="Gene3D" id="3.20.20.30">
    <property type="entry name" value="Luciferase-like domain"/>
    <property type="match status" value="1"/>
</dbReference>
<evidence type="ECO:0000313" key="6">
    <source>
        <dbReference type="EMBL" id="GAA3931928.1"/>
    </source>
</evidence>
<reference evidence="7" key="1">
    <citation type="journal article" date="2019" name="Int. J. Syst. Evol. Microbiol.">
        <title>The Global Catalogue of Microorganisms (GCM) 10K type strain sequencing project: providing services to taxonomists for standard genome sequencing and annotation.</title>
        <authorList>
            <consortium name="The Broad Institute Genomics Platform"/>
            <consortium name="The Broad Institute Genome Sequencing Center for Infectious Disease"/>
            <person name="Wu L."/>
            <person name="Ma J."/>
        </authorList>
    </citation>
    <scope>NUCLEOTIDE SEQUENCE [LARGE SCALE GENOMIC DNA]</scope>
    <source>
        <strain evidence="7">JCM 17024</strain>
    </source>
</reference>
<name>A0ABP7MXI7_9MICO</name>
<keyword evidence="3" id="KW-0560">Oxidoreductase</keyword>
<dbReference type="InterPro" id="IPR011251">
    <property type="entry name" value="Luciferase-like_dom"/>
</dbReference>
<evidence type="ECO:0000256" key="3">
    <source>
        <dbReference type="ARBA" id="ARBA00023002"/>
    </source>
</evidence>
<evidence type="ECO:0000313" key="7">
    <source>
        <dbReference type="Proteomes" id="UP001501591"/>
    </source>
</evidence>
<accession>A0ABP7MXI7</accession>
<dbReference type="RefSeq" id="WP_344818232.1">
    <property type="nucleotide sequence ID" value="NZ_BAABCP010000001.1"/>
</dbReference>
<gene>
    <name evidence="6" type="ORF">GCM10022383_08140</name>
</gene>
<comment type="caution">
    <text evidence="6">The sequence shown here is derived from an EMBL/GenBank/DDBJ whole genome shotgun (WGS) entry which is preliminary data.</text>
</comment>
<keyword evidence="4" id="KW-0503">Monooxygenase</keyword>
<keyword evidence="1" id="KW-0285">Flavoprotein</keyword>
<evidence type="ECO:0000256" key="2">
    <source>
        <dbReference type="ARBA" id="ARBA00022643"/>
    </source>
</evidence>
<sequence>MTSTSVLDRMGMFLFPWGKTPPSSAQLISAAKEVEALGLDSVHLPYFLALDTETWPWGNESVVDAMPLMPYVLSETERVRASITHWSFSEFHPYFWAQYISTLAHAAPGRVMTTVALGRRTPEFQVGMSPQSEAEQRMLAGFEVFDLLMRGERVPDELSSMWDVAGLRIDPAPPSDVEIWVNGKSAVEIEAAARWAHYLKPTGVSPHDVRTQLKPMLDDAAAAHGRQVRIAMSTLVHVTRPSDDPEWLRTHIEPLLEHERPGGAHGETHVYGTAEQCAEQIEELYSSGVDYIALDMHFHGWEDLKLGMEQLHRLVEDVVPLLSAETVSGLVARAE</sequence>
<dbReference type="EMBL" id="BAABCP010000001">
    <property type="protein sequence ID" value="GAA3931928.1"/>
    <property type="molecule type" value="Genomic_DNA"/>
</dbReference>
<dbReference type="Proteomes" id="UP001501591">
    <property type="component" value="Unassembled WGS sequence"/>
</dbReference>
<dbReference type="InterPro" id="IPR050172">
    <property type="entry name" value="SsuD_RutA_monooxygenase"/>
</dbReference>
<keyword evidence="2" id="KW-0288">FMN</keyword>
<evidence type="ECO:0000256" key="1">
    <source>
        <dbReference type="ARBA" id="ARBA00022630"/>
    </source>
</evidence>
<feature type="domain" description="Luciferase-like" evidence="5">
    <location>
        <begin position="18"/>
        <end position="290"/>
    </location>
</feature>
<dbReference type="Pfam" id="PF00296">
    <property type="entry name" value="Bac_luciferase"/>
    <property type="match status" value="1"/>
</dbReference>
<organism evidence="6 7">
    <name type="scientific">Microbacterium soli</name>
    <dbReference type="NCBI Taxonomy" id="446075"/>
    <lineage>
        <taxon>Bacteria</taxon>
        <taxon>Bacillati</taxon>
        <taxon>Actinomycetota</taxon>
        <taxon>Actinomycetes</taxon>
        <taxon>Micrococcales</taxon>
        <taxon>Microbacteriaceae</taxon>
        <taxon>Microbacterium</taxon>
    </lineage>
</organism>
<dbReference type="PANTHER" id="PTHR42847:SF4">
    <property type="entry name" value="ALKANESULFONATE MONOOXYGENASE-RELATED"/>
    <property type="match status" value="1"/>
</dbReference>
<evidence type="ECO:0000256" key="4">
    <source>
        <dbReference type="ARBA" id="ARBA00023033"/>
    </source>
</evidence>
<protein>
    <recommendedName>
        <fullName evidence="5">Luciferase-like domain-containing protein</fullName>
    </recommendedName>
</protein>
<dbReference type="PANTHER" id="PTHR42847">
    <property type="entry name" value="ALKANESULFONATE MONOOXYGENASE"/>
    <property type="match status" value="1"/>
</dbReference>
<keyword evidence="7" id="KW-1185">Reference proteome</keyword>